<evidence type="ECO:0000313" key="2">
    <source>
        <dbReference type="EMBL" id="KDQ23291.1"/>
    </source>
</evidence>
<feature type="compositionally biased region" description="Polar residues" evidence="1">
    <location>
        <begin position="76"/>
        <end position="88"/>
    </location>
</feature>
<organism evidence="2 3">
    <name type="scientific">Pleurotus ostreatus (strain PC15)</name>
    <name type="common">Oyster mushroom</name>
    <dbReference type="NCBI Taxonomy" id="1137138"/>
    <lineage>
        <taxon>Eukaryota</taxon>
        <taxon>Fungi</taxon>
        <taxon>Dikarya</taxon>
        <taxon>Basidiomycota</taxon>
        <taxon>Agaricomycotina</taxon>
        <taxon>Agaricomycetes</taxon>
        <taxon>Agaricomycetidae</taxon>
        <taxon>Agaricales</taxon>
        <taxon>Pleurotineae</taxon>
        <taxon>Pleurotaceae</taxon>
        <taxon>Pleurotus</taxon>
    </lineage>
</organism>
<dbReference type="AlphaFoldDB" id="A0A067NHP3"/>
<gene>
    <name evidence="2" type="ORF">PLEOSDRAFT_1090794</name>
</gene>
<dbReference type="OrthoDB" id="2532734at2759"/>
<dbReference type="InParanoid" id="A0A067NHP3"/>
<name>A0A067NHP3_PLEO1</name>
<dbReference type="EMBL" id="KL198013">
    <property type="protein sequence ID" value="KDQ23291.1"/>
    <property type="molecule type" value="Genomic_DNA"/>
</dbReference>
<feature type="region of interest" description="Disordered" evidence="1">
    <location>
        <begin position="1"/>
        <end position="106"/>
    </location>
</feature>
<dbReference type="VEuPathDB" id="FungiDB:PLEOSDRAFT_1090794"/>
<evidence type="ECO:0000313" key="3">
    <source>
        <dbReference type="Proteomes" id="UP000027073"/>
    </source>
</evidence>
<protein>
    <submittedName>
        <fullName evidence="2">Uncharacterized protein</fullName>
    </submittedName>
</protein>
<feature type="compositionally biased region" description="Polar residues" evidence="1">
    <location>
        <begin position="21"/>
        <end position="42"/>
    </location>
</feature>
<dbReference type="HOGENOM" id="CLU_152691_0_0_1"/>
<reference evidence="3" key="1">
    <citation type="journal article" date="2014" name="Proc. Natl. Acad. Sci. U.S.A.">
        <title>Extensive sampling of basidiomycete genomes demonstrates inadequacy of the white-rot/brown-rot paradigm for wood decay fungi.</title>
        <authorList>
            <person name="Riley R."/>
            <person name="Salamov A.A."/>
            <person name="Brown D.W."/>
            <person name="Nagy L.G."/>
            <person name="Floudas D."/>
            <person name="Held B.W."/>
            <person name="Levasseur A."/>
            <person name="Lombard V."/>
            <person name="Morin E."/>
            <person name="Otillar R."/>
            <person name="Lindquist E.A."/>
            <person name="Sun H."/>
            <person name="LaButti K.M."/>
            <person name="Schmutz J."/>
            <person name="Jabbour D."/>
            <person name="Luo H."/>
            <person name="Baker S.E."/>
            <person name="Pisabarro A.G."/>
            <person name="Walton J.D."/>
            <person name="Blanchette R.A."/>
            <person name="Henrissat B."/>
            <person name="Martin F."/>
            <person name="Cullen D."/>
            <person name="Hibbett D.S."/>
            <person name="Grigoriev I.V."/>
        </authorList>
    </citation>
    <scope>NUCLEOTIDE SEQUENCE [LARGE SCALE GENOMIC DNA]</scope>
    <source>
        <strain evidence="3">PC15</strain>
    </source>
</reference>
<accession>A0A067NHP3</accession>
<dbReference type="Proteomes" id="UP000027073">
    <property type="component" value="Unassembled WGS sequence"/>
</dbReference>
<sequence>MAGFISDAQAKALSQEAEASIWSNDGQSANAVQGSKEQQFTIQPHPAKTNDPNDLKPSDGFLANAGIAAHHATGPQIPNQETLNSLEQPLSREELQKRQAELNNLN</sequence>
<evidence type="ECO:0000256" key="1">
    <source>
        <dbReference type="SAM" id="MobiDB-lite"/>
    </source>
</evidence>
<feature type="compositionally biased region" description="Basic and acidic residues" evidence="1">
    <location>
        <begin position="90"/>
        <end position="100"/>
    </location>
</feature>
<proteinExistence type="predicted"/>